<dbReference type="STRING" id="157783.LK03_14225"/>
<feature type="domain" description="ABC transporter" evidence="6">
    <location>
        <begin position="2"/>
        <end position="232"/>
    </location>
</feature>
<gene>
    <name evidence="7" type="ORF">LK03_14225</name>
</gene>
<keyword evidence="3" id="KW-0547">Nucleotide-binding</keyword>
<comment type="similarity">
    <text evidence="1">Belongs to the ABC transporter superfamily.</text>
</comment>
<accession>A0A089WM24</accession>
<dbReference type="GO" id="GO:0015807">
    <property type="term" value="P:L-amino acid transport"/>
    <property type="evidence" value="ECO:0007669"/>
    <property type="project" value="TreeGrafter"/>
</dbReference>
<dbReference type="GO" id="GO:0015658">
    <property type="term" value="F:branched-chain amino acid transmembrane transporter activity"/>
    <property type="evidence" value="ECO:0007669"/>
    <property type="project" value="TreeGrafter"/>
</dbReference>
<evidence type="ECO:0000256" key="5">
    <source>
        <dbReference type="ARBA" id="ARBA00022970"/>
    </source>
</evidence>
<keyword evidence="5" id="KW-0029">Amino-acid transport</keyword>
<dbReference type="eggNOG" id="COG0410">
    <property type="taxonomic scope" value="Bacteria"/>
</dbReference>
<dbReference type="AlphaFoldDB" id="A0A089WM24"/>
<evidence type="ECO:0000256" key="4">
    <source>
        <dbReference type="ARBA" id="ARBA00022840"/>
    </source>
</evidence>
<dbReference type="KEGG" id="psw:LK03_14225"/>
<dbReference type="Gene3D" id="3.40.50.300">
    <property type="entry name" value="P-loop containing nucleotide triphosphate hydrolases"/>
    <property type="match status" value="1"/>
</dbReference>
<dbReference type="Pfam" id="PF00005">
    <property type="entry name" value="ABC_tran"/>
    <property type="match status" value="1"/>
</dbReference>
<dbReference type="PANTHER" id="PTHR43820">
    <property type="entry name" value="HIGH-AFFINITY BRANCHED-CHAIN AMINO ACID TRANSPORT ATP-BINDING PROTEIN LIVF"/>
    <property type="match status" value="1"/>
</dbReference>
<dbReference type="PROSITE" id="PS50893">
    <property type="entry name" value="ABC_TRANSPORTER_2"/>
    <property type="match status" value="1"/>
</dbReference>
<keyword evidence="2" id="KW-0813">Transport</keyword>
<dbReference type="CDD" id="cd03224">
    <property type="entry name" value="ABC_TM1139_LivF_branched"/>
    <property type="match status" value="1"/>
</dbReference>
<dbReference type="InterPro" id="IPR017780">
    <property type="entry name" value="ABC_transptr_urea_ATP-bd_UrtE"/>
</dbReference>
<dbReference type="NCBIfam" id="TIGR03410">
    <property type="entry name" value="urea_trans_UrtE"/>
    <property type="match status" value="1"/>
</dbReference>
<dbReference type="InterPro" id="IPR052156">
    <property type="entry name" value="BCAA_Transport_ATP-bd_LivF"/>
</dbReference>
<dbReference type="SUPFAM" id="SSF52540">
    <property type="entry name" value="P-loop containing nucleoside triphosphate hydrolases"/>
    <property type="match status" value="1"/>
</dbReference>
<dbReference type="GO" id="GO:0005524">
    <property type="term" value="F:ATP binding"/>
    <property type="evidence" value="ECO:0007669"/>
    <property type="project" value="UniProtKB-KW"/>
</dbReference>
<evidence type="ECO:0000256" key="2">
    <source>
        <dbReference type="ARBA" id="ARBA00022448"/>
    </source>
</evidence>
<evidence type="ECO:0000256" key="1">
    <source>
        <dbReference type="ARBA" id="ARBA00005417"/>
    </source>
</evidence>
<dbReference type="InterPro" id="IPR027417">
    <property type="entry name" value="P-loop_NTPase"/>
</dbReference>
<organism evidence="7 8">
    <name type="scientific">Pseudomonas cremoricolorata</name>
    <dbReference type="NCBI Taxonomy" id="157783"/>
    <lineage>
        <taxon>Bacteria</taxon>
        <taxon>Pseudomonadati</taxon>
        <taxon>Pseudomonadota</taxon>
        <taxon>Gammaproteobacteria</taxon>
        <taxon>Pseudomonadales</taxon>
        <taxon>Pseudomonadaceae</taxon>
        <taxon>Pseudomonas</taxon>
    </lineage>
</organism>
<dbReference type="InterPro" id="IPR003439">
    <property type="entry name" value="ABC_transporter-like_ATP-bd"/>
</dbReference>
<protein>
    <submittedName>
        <fullName evidence="7">Urea ABC transporter ATP-binding protein</fullName>
    </submittedName>
</protein>
<dbReference type="PANTHER" id="PTHR43820:SF5">
    <property type="entry name" value="HIGH-AFFINITY BRANCHED-CHAIN AMINO ACID TRANSPORT ATP-BINDING PROTEIN"/>
    <property type="match status" value="1"/>
</dbReference>
<sequence length="232" mass="25459">MLQVEKLHQYYGGSHILRGLSFDVRIGEVTCLLGRNGVGKTTLLKVLMGLLPAREGVVRWEGRSITAAKPHRRVQSGIAYVPQGREIFARLTVEENLLMGLSCFTGPQARQVPPFIYELFPVLLDMKHRRGGDLSGGQQQQLAIGRALASRPRLLILDEPTEGIQPSVIKEIGSVIKSLAARGDMAILLVEQFYDFAAELADQYLVMSRGEIVQRGAGPQMEAEGVRGLVAI</sequence>
<dbReference type="RefSeq" id="WP_038412979.1">
    <property type="nucleotide sequence ID" value="NZ_CP009455.1"/>
</dbReference>
<dbReference type="OrthoDB" id="9776369at2"/>
<dbReference type="Proteomes" id="UP000029493">
    <property type="component" value="Chromosome"/>
</dbReference>
<evidence type="ECO:0000313" key="7">
    <source>
        <dbReference type="EMBL" id="AIR90380.1"/>
    </source>
</evidence>
<evidence type="ECO:0000256" key="3">
    <source>
        <dbReference type="ARBA" id="ARBA00022741"/>
    </source>
</evidence>
<evidence type="ECO:0000313" key="8">
    <source>
        <dbReference type="Proteomes" id="UP000029493"/>
    </source>
</evidence>
<evidence type="ECO:0000259" key="6">
    <source>
        <dbReference type="PROSITE" id="PS50893"/>
    </source>
</evidence>
<name>A0A089WM24_9PSED</name>
<dbReference type="SMART" id="SM00382">
    <property type="entry name" value="AAA"/>
    <property type="match status" value="1"/>
</dbReference>
<reference evidence="7 8" key="1">
    <citation type="submission" date="2014-09" db="EMBL/GenBank/DDBJ databases">
        <authorList>
            <person name="Chan K.-G."/>
        </authorList>
    </citation>
    <scope>NUCLEOTIDE SEQUENCE [LARGE SCALE GENOMIC DNA]</scope>
    <source>
        <strain evidence="7 8">ND07</strain>
    </source>
</reference>
<proteinExistence type="inferred from homology"/>
<dbReference type="EMBL" id="CP009455">
    <property type="protein sequence ID" value="AIR90380.1"/>
    <property type="molecule type" value="Genomic_DNA"/>
</dbReference>
<keyword evidence="8" id="KW-1185">Reference proteome</keyword>
<keyword evidence="4 7" id="KW-0067">ATP-binding</keyword>
<dbReference type="InterPro" id="IPR003593">
    <property type="entry name" value="AAA+_ATPase"/>
</dbReference>
<dbReference type="GO" id="GO:0016887">
    <property type="term" value="F:ATP hydrolysis activity"/>
    <property type="evidence" value="ECO:0007669"/>
    <property type="project" value="InterPro"/>
</dbReference>